<gene>
    <name evidence="1" type="ORF">GMARGA_LOCUS3421</name>
</gene>
<proteinExistence type="predicted"/>
<keyword evidence="2" id="KW-1185">Reference proteome</keyword>
<evidence type="ECO:0000313" key="2">
    <source>
        <dbReference type="Proteomes" id="UP000789901"/>
    </source>
</evidence>
<protein>
    <submittedName>
        <fullName evidence="1">39853_t:CDS:1</fullName>
    </submittedName>
</protein>
<sequence>MSNQSEHVVEVDHKVKYEFVIEEDCPWDTKKYFAINSLKFELKMNNIKHLKNKDGLILEKDSKPENGSK</sequence>
<comment type="caution">
    <text evidence="1">The sequence shown here is derived from an EMBL/GenBank/DDBJ whole genome shotgun (WGS) entry which is preliminary data.</text>
</comment>
<organism evidence="1 2">
    <name type="scientific">Gigaspora margarita</name>
    <dbReference type="NCBI Taxonomy" id="4874"/>
    <lineage>
        <taxon>Eukaryota</taxon>
        <taxon>Fungi</taxon>
        <taxon>Fungi incertae sedis</taxon>
        <taxon>Mucoromycota</taxon>
        <taxon>Glomeromycotina</taxon>
        <taxon>Glomeromycetes</taxon>
        <taxon>Diversisporales</taxon>
        <taxon>Gigasporaceae</taxon>
        <taxon>Gigaspora</taxon>
    </lineage>
</organism>
<name>A0ABM8W509_GIGMA</name>
<reference evidence="1 2" key="1">
    <citation type="submission" date="2021-06" db="EMBL/GenBank/DDBJ databases">
        <authorList>
            <person name="Kallberg Y."/>
            <person name="Tangrot J."/>
            <person name="Rosling A."/>
        </authorList>
    </citation>
    <scope>NUCLEOTIDE SEQUENCE [LARGE SCALE GENOMIC DNA]</scope>
    <source>
        <strain evidence="1 2">120-4 pot B 10/14</strain>
    </source>
</reference>
<accession>A0ABM8W509</accession>
<dbReference type="Proteomes" id="UP000789901">
    <property type="component" value="Unassembled WGS sequence"/>
</dbReference>
<dbReference type="EMBL" id="CAJVQB010001219">
    <property type="protein sequence ID" value="CAG8526633.1"/>
    <property type="molecule type" value="Genomic_DNA"/>
</dbReference>
<evidence type="ECO:0000313" key="1">
    <source>
        <dbReference type="EMBL" id="CAG8526633.1"/>
    </source>
</evidence>